<comment type="pathway">
    <text evidence="2">Lipid metabolism.</text>
</comment>
<evidence type="ECO:0000256" key="7">
    <source>
        <dbReference type="ARBA" id="ARBA00022798"/>
    </source>
</evidence>
<gene>
    <name evidence="14" type="ORF">C0039_03375</name>
</gene>
<dbReference type="InterPro" id="IPR045034">
    <property type="entry name" value="O-acyltransferase_WSD1-like"/>
</dbReference>
<evidence type="ECO:0000313" key="15">
    <source>
        <dbReference type="Proteomes" id="UP000235005"/>
    </source>
</evidence>
<dbReference type="GO" id="GO:0019432">
    <property type="term" value="P:triglyceride biosynthetic process"/>
    <property type="evidence" value="ECO:0007669"/>
    <property type="project" value="UniProtKB-UniPathway"/>
</dbReference>
<evidence type="ECO:0000256" key="8">
    <source>
        <dbReference type="ARBA" id="ARBA00023098"/>
    </source>
</evidence>
<feature type="compositionally biased region" description="Basic residues" evidence="11">
    <location>
        <begin position="469"/>
        <end position="486"/>
    </location>
</feature>
<evidence type="ECO:0000313" key="14">
    <source>
        <dbReference type="EMBL" id="PLW70261.1"/>
    </source>
</evidence>
<dbReference type="EMBL" id="PKUS01000002">
    <property type="protein sequence ID" value="PLW70261.1"/>
    <property type="molecule type" value="Genomic_DNA"/>
</dbReference>
<protein>
    <recommendedName>
        <fullName evidence="4">diacylglycerol O-acyltransferase</fullName>
        <ecNumber evidence="4">2.3.1.20</ecNumber>
    </recommendedName>
</protein>
<dbReference type="Pfam" id="PF03007">
    <property type="entry name" value="WS_DGAT_cat"/>
    <property type="match status" value="1"/>
</dbReference>
<dbReference type="AlphaFoldDB" id="A0A2N5X703"/>
<dbReference type="NCBIfam" id="TIGR02946">
    <property type="entry name" value="acyl_WS_DGAT"/>
    <property type="match status" value="1"/>
</dbReference>
<evidence type="ECO:0000256" key="4">
    <source>
        <dbReference type="ARBA" id="ARBA00013244"/>
    </source>
</evidence>
<sequence length="495" mass="54505">MRQLSGQDATFVFMEDPAAPLHLSSLYIYDPGTAPGGKVTHKQLLAHIESRLPTSRVFTQKLLHVPMNLDFPYWVDDPGFDLEFHVRHIALPSPRDWRQLCILVSRLHSRGLDMSRPPWEMYIIEGLDNVDGVPPGSFAVLSKYHHAAIDGASGVEIISGLHDLSARPAPRKHTAQATESTPSSLQLLARSAVNNVKLPLHLASVLARSRPQLNWLPRRREPEEQRFSPSKLPIPKTRFNYQVSPHRVFTGQMLDLEDFKAIRSAVAGVTINDVILAICAGALRAYLQAKEELPDEPLVAAVPINTRTEADEGLAGNVIAAMSIALQTHVEDPVQRLQEIRDLTAAEKTTDKAVSARRMTDISHHLPATTLTMASRLISATGLMHRSKPVFNLVITNVPGPQIPLYQCGAELLATWGCGPVLDGVGLIISAHSYNGKLFLCATSCREIMTDPGFFADCMQQSFDELHKATRPLRKRGKAARGRQSKKSGGTKPKT</sequence>
<dbReference type="UniPathway" id="UPA00282"/>
<dbReference type="OrthoDB" id="9810950at2"/>
<keyword evidence="8" id="KW-0443">Lipid metabolism</keyword>
<keyword evidence="5" id="KW-0444">Lipid biosynthesis</keyword>
<dbReference type="GO" id="GO:0051701">
    <property type="term" value="P:biological process involved in interaction with host"/>
    <property type="evidence" value="ECO:0007669"/>
    <property type="project" value="TreeGrafter"/>
</dbReference>
<dbReference type="InterPro" id="IPR009721">
    <property type="entry name" value="O-acyltransferase_WSD1_C"/>
</dbReference>
<comment type="pathway">
    <text evidence="1">Glycerolipid metabolism; triacylglycerol biosynthesis.</text>
</comment>
<dbReference type="Proteomes" id="UP000235005">
    <property type="component" value="Unassembled WGS sequence"/>
</dbReference>
<organism evidence="14 15">
    <name type="scientific">Pseudohalioglobus lutimaris</name>
    <dbReference type="NCBI Taxonomy" id="1737061"/>
    <lineage>
        <taxon>Bacteria</taxon>
        <taxon>Pseudomonadati</taxon>
        <taxon>Pseudomonadota</taxon>
        <taxon>Gammaproteobacteria</taxon>
        <taxon>Cellvibrionales</taxon>
        <taxon>Halieaceae</taxon>
        <taxon>Pseudohalioglobus</taxon>
    </lineage>
</organism>
<feature type="domain" description="O-acyltransferase WSD1 C-terminal" evidence="13">
    <location>
        <begin position="316"/>
        <end position="466"/>
    </location>
</feature>
<dbReference type="InterPro" id="IPR004255">
    <property type="entry name" value="O-acyltransferase_WSD1_N"/>
</dbReference>
<evidence type="ECO:0000256" key="6">
    <source>
        <dbReference type="ARBA" id="ARBA00022679"/>
    </source>
</evidence>
<feature type="region of interest" description="Disordered" evidence="11">
    <location>
        <begin position="469"/>
        <end position="495"/>
    </location>
</feature>
<evidence type="ECO:0000256" key="5">
    <source>
        <dbReference type="ARBA" id="ARBA00022516"/>
    </source>
</evidence>
<reference evidence="14 15" key="1">
    <citation type="submission" date="2018-01" db="EMBL/GenBank/DDBJ databases">
        <title>The draft genome sequence of Halioglobus lutimaris HF004.</title>
        <authorList>
            <person name="Du Z.-J."/>
            <person name="Shi M.-J."/>
        </authorList>
    </citation>
    <scope>NUCLEOTIDE SEQUENCE [LARGE SCALE GENOMIC DNA]</scope>
    <source>
        <strain evidence="14 15">HF004</strain>
    </source>
</reference>
<evidence type="ECO:0000259" key="13">
    <source>
        <dbReference type="Pfam" id="PF06974"/>
    </source>
</evidence>
<evidence type="ECO:0000256" key="10">
    <source>
        <dbReference type="ARBA" id="ARBA00048109"/>
    </source>
</evidence>
<accession>A0A2N5X703</accession>
<dbReference type="PANTHER" id="PTHR31650">
    <property type="entry name" value="O-ACYLTRANSFERASE (WSD1-LIKE) FAMILY PROTEIN"/>
    <property type="match status" value="1"/>
</dbReference>
<keyword evidence="15" id="KW-1185">Reference proteome</keyword>
<feature type="domain" description="O-acyltransferase WSD1-like N-terminal" evidence="12">
    <location>
        <begin position="4"/>
        <end position="275"/>
    </location>
</feature>
<evidence type="ECO:0000256" key="11">
    <source>
        <dbReference type="SAM" id="MobiDB-lite"/>
    </source>
</evidence>
<dbReference type="GO" id="GO:0001666">
    <property type="term" value="P:response to hypoxia"/>
    <property type="evidence" value="ECO:0007669"/>
    <property type="project" value="TreeGrafter"/>
</dbReference>
<dbReference type="GO" id="GO:0006071">
    <property type="term" value="P:glycerol metabolic process"/>
    <property type="evidence" value="ECO:0007669"/>
    <property type="project" value="UniProtKB-KW"/>
</dbReference>
<keyword evidence="7" id="KW-0319">Glycerol metabolism</keyword>
<dbReference type="GO" id="GO:0004144">
    <property type="term" value="F:diacylglycerol O-acyltransferase activity"/>
    <property type="evidence" value="ECO:0007669"/>
    <property type="project" value="UniProtKB-EC"/>
</dbReference>
<keyword evidence="9 14" id="KW-0012">Acyltransferase</keyword>
<evidence type="ECO:0000256" key="3">
    <source>
        <dbReference type="ARBA" id="ARBA00009587"/>
    </source>
</evidence>
<dbReference type="GO" id="GO:0071731">
    <property type="term" value="P:response to nitric oxide"/>
    <property type="evidence" value="ECO:0007669"/>
    <property type="project" value="TreeGrafter"/>
</dbReference>
<name>A0A2N5X703_9GAMM</name>
<evidence type="ECO:0000256" key="2">
    <source>
        <dbReference type="ARBA" id="ARBA00005189"/>
    </source>
</evidence>
<dbReference type="PANTHER" id="PTHR31650:SF1">
    <property type="entry name" value="WAX ESTER SYNTHASE_DIACYLGLYCEROL ACYLTRANSFERASE 4-RELATED"/>
    <property type="match status" value="1"/>
</dbReference>
<evidence type="ECO:0000259" key="12">
    <source>
        <dbReference type="Pfam" id="PF03007"/>
    </source>
</evidence>
<dbReference type="EC" id="2.3.1.20" evidence="4"/>
<keyword evidence="6 14" id="KW-0808">Transferase</keyword>
<dbReference type="Pfam" id="PF06974">
    <property type="entry name" value="WS_DGAT_C"/>
    <property type="match status" value="1"/>
</dbReference>
<evidence type="ECO:0000256" key="1">
    <source>
        <dbReference type="ARBA" id="ARBA00004771"/>
    </source>
</evidence>
<dbReference type="InterPro" id="IPR014292">
    <property type="entry name" value="Acyl_transf_WS/DGAT"/>
</dbReference>
<comment type="caution">
    <text evidence="14">The sequence shown here is derived from an EMBL/GenBank/DDBJ whole genome shotgun (WGS) entry which is preliminary data.</text>
</comment>
<proteinExistence type="inferred from homology"/>
<dbReference type="GO" id="GO:0005886">
    <property type="term" value="C:plasma membrane"/>
    <property type="evidence" value="ECO:0007669"/>
    <property type="project" value="TreeGrafter"/>
</dbReference>
<comment type="catalytic activity">
    <reaction evidence="10">
        <text>an acyl-CoA + a 1,2-diacyl-sn-glycerol = a triacyl-sn-glycerol + CoA</text>
        <dbReference type="Rhea" id="RHEA:10868"/>
        <dbReference type="ChEBI" id="CHEBI:17815"/>
        <dbReference type="ChEBI" id="CHEBI:57287"/>
        <dbReference type="ChEBI" id="CHEBI:58342"/>
        <dbReference type="ChEBI" id="CHEBI:64615"/>
        <dbReference type="EC" id="2.3.1.20"/>
    </reaction>
</comment>
<dbReference type="RefSeq" id="WP_076000526.1">
    <property type="nucleotide sequence ID" value="NZ_PKUS01000002.1"/>
</dbReference>
<comment type="similarity">
    <text evidence="3">Belongs to the long-chain O-acyltransferase family.</text>
</comment>
<evidence type="ECO:0000256" key="9">
    <source>
        <dbReference type="ARBA" id="ARBA00023315"/>
    </source>
</evidence>